<dbReference type="Pfam" id="PF06535">
    <property type="entry name" value="RGM_N"/>
    <property type="match status" value="1"/>
</dbReference>
<comment type="similarity">
    <text evidence="2">Belongs to the repulsive guidance molecule (RGM) family.</text>
</comment>
<evidence type="ECO:0000259" key="10">
    <source>
        <dbReference type="Pfam" id="PF06535"/>
    </source>
</evidence>
<comment type="caution">
    <text evidence="11">The sequence shown here is derived from an EMBL/GenBank/DDBJ whole genome shotgun (WGS) entry which is preliminary data.</text>
</comment>
<organism evidence="11 12">
    <name type="scientific">Candidula unifasciata</name>
    <dbReference type="NCBI Taxonomy" id="100452"/>
    <lineage>
        <taxon>Eukaryota</taxon>
        <taxon>Metazoa</taxon>
        <taxon>Spiralia</taxon>
        <taxon>Lophotrochozoa</taxon>
        <taxon>Mollusca</taxon>
        <taxon>Gastropoda</taxon>
        <taxon>Heterobranchia</taxon>
        <taxon>Euthyneura</taxon>
        <taxon>Panpulmonata</taxon>
        <taxon>Eupulmonata</taxon>
        <taxon>Stylommatophora</taxon>
        <taxon>Helicina</taxon>
        <taxon>Helicoidea</taxon>
        <taxon>Geomitridae</taxon>
        <taxon>Candidula</taxon>
    </lineage>
</organism>
<reference evidence="11" key="1">
    <citation type="submission" date="2021-04" db="EMBL/GenBank/DDBJ databases">
        <authorList>
            <consortium name="Molecular Ecology Group"/>
        </authorList>
    </citation>
    <scope>NUCLEOTIDE SEQUENCE</scope>
</reference>
<sequence length="473" mass="53118">MAYGALCFVIHREAASPEEARGLQSPTAAWKGMGPSGYHRPPSLAVISCTGYLVLLLGVILMTAEGFPHGSKECHVERCTNEYEKHRSQQDLSGQWPLDSQAVCTALRTYRHCINKTVGCHGNIMYYSLRNYVRQEMDINNCTANGQTVEPSTNSHPHKPHPHMVPAHCLYQGKKIYRHCGLFGDPHLRTFYDEFQTCKVKGAWPLVNNEHLTVQVTNDAVHGNTDATATSKLTVIVKGNTCTSLDFQTYQAQTNSLPGTFDDGRTTVGPYHSLELVEVDPGRHVEIHIRYIHTVVVVRQIGRYFTFSVRMPEELVNQSSASQDLQLCVRGCPQSEIINYQEYLAIRKHAPSAQVSPSMHTSGESRPAMARSHAEKICRDANLTDFYFDSCVFDLMATGDQNFTLSAMSSLMDVLKLHPSAARTMNNRTDLVKYDERYSRNCGASFSFLQKRSEYRILHLFVMLVLVIATCSR</sequence>
<gene>
    <name evidence="11" type="ORF">CUNI_LOCUS21872</name>
</gene>
<dbReference type="GO" id="GO:0030509">
    <property type="term" value="P:BMP signaling pathway"/>
    <property type="evidence" value="ECO:0007669"/>
    <property type="project" value="TreeGrafter"/>
</dbReference>
<keyword evidence="6" id="KW-0472">Membrane</keyword>
<evidence type="ECO:0000256" key="4">
    <source>
        <dbReference type="ARBA" id="ARBA00022622"/>
    </source>
</evidence>
<evidence type="ECO:0000256" key="7">
    <source>
        <dbReference type="ARBA" id="ARBA00023180"/>
    </source>
</evidence>
<evidence type="ECO:0000256" key="6">
    <source>
        <dbReference type="ARBA" id="ARBA00023136"/>
    </source>
</evidence>
<dbReference type="InterPro" id="IPR009496">
    <property type="entry name" value="RGM_C"/>
</dbReference>
<evidence type="ECO:0000259" key="9">
    <source>
        <dbReference type="Pfam" id="PF06534"/>
    </source>
</evidence>
<evidence type="ECO:0000256" key="8">
    <source>
        <dbReference type="ARBA" id="ARBA00023288"/>
    </source>
</evidence>
<dbReference type="Pfam" id="PF06534">
    <property type="entry name" value="RGM_C"/>
    <property type="match status" value="1"/>
</dbReference>
<evidence type="ECO:0000256" key="3">
    <source>
        <dbReference type="ARBA" id="ARBA00022475"/>
    </source>
</evidence>
<dbReference type="AlphaFoldDB" id="A0A8S4A505"/>
<protein>
    <recommendedName>
        <fullName evidence="13">Repulsive guidance molecule A</fullName>
    </recommendedName>
</protein>
<evidence type="ECO:0000256" key="2">
    <source>
        <dbReference type="ARBA" id="ARBA00005321"/>
    </source>
</evidence>
<keyword evidence="8" id="KW-0449">Lipoprotein</keyword>
<dbReference type="Proteomes" id="UP000678393">
    <property type="component" value="Unassembled WGS sequence"/>
</dbReference>
<keyword evidence="7" id="KW-0325">Glycoprotein</keyword>
<evidence type="ECO:0008006" key="13">
    <source>
        <dbReference type="Google" id="ProtNLM"/>
    </source>
</evidence>
<evidence type="ECO:0000313" key="12">
    <source>
        <dbReference type="Proteomes" id="UP000678393"/>
    </source>
</evidence>
<feature type="domain" description="Repulsive guidance molecule C-terminal" evidence="9">
    <location>
        <begin position="177"/>
        <end position="419"/>
    </location>
</feature>
<keyword evidence="4" id="KW-0336">GPI-anchor</keyword>
<keyword evidence="12" id="KW-1185">Reference proteome</keyword>
<comment type="subcellular location">
    <subcellularLocation>
        <location evidence="1">Cell membrane</location>
        <topology evidence="1">Lipid-anchor</topology>
        <topology evidence="1">GPI-anchor</topology>
    </subcellularLocation>
</comment>
<proteinExistence type="inferred from homology"/>
<dbReference type="GO" id="GO:0015026">
    <property type="term" value="F:coreceptor activity"/>
    <property type="evidence" value="ECO:0007669"/>
    <property type="project" value="TreeGrafter"/>
</dbReference>
<name>A0A8S4A505_9EUPU</name>
<evidence type="ECO:0000313" key="11">
    <source>
        <dbReference type="EMBL" id="CAG5136314.1"/>
    </source>
</evidence>
<keyword evidence="3" id="KW-1003">Cell membrane</keyword>
<evidence type="ECO:0000256" key="1">
    <source>
        <dbReference type="ARBA" id="ARBA00004609"/>
    </source>
</evidence>
<feature type="domain" description="Repulsive guidance molecule N-terminal" evidence="10">
    <location>
        <begin position="74"/>
        <end position="143"/>
    </location>
</feature>
<dbReference type="InterPro" id="IPR010536">
    <property type="entry name" value="RGM_N"/>
</dbReference>
<dbReference type="EMBL" id="CAJHNH020008518">
    <property type="protein sequence ID" value="CAG5136314.1"/>
    <property type="molecule type" value="Genomic_DNA"/>
</dbReference>
<dbReference type="OrthoDB" id="10013795at2759"/>
<keyword evidence="5" id="KW-0732">Signal</keyword>
<dbReference type="PANTHER" id="PTHR31428">
    <property type="entry name" value="RGM DOMAIN FAMILY MEMBER DRAG-1"/>
    <property type="match status" value="1"/>
</dbReference>
<dbReference type="Gene3D" id="3.40.1000.10">
    <property type="entry name" value="Mog1/PsbP, alpha/beta/alpha sandwich"/>
    <property type="match status" value="1"/>
</dbReference>
<dbReference type="GO" id="GO:0098552">
    <property type="term" value="C:side of membrane"/>
    <property type="evidence" value="ECO:0007669"/>
    <property type="project" value="UniProtKB-KW"/>
</dbReference>
<evidence type="ECO:0000256" key="5">
    <source>
        <dbReference type="ARBA" id="ARBA00022729"/>
    </source>
</evidence>
<dbReference type="PANTHER" id="PTHR31428:SF6">
    <property type="entry name" value="REPULSIVE GUIDANCE MOLECULE B HOMOLOG DRAG-1"/>
    <property type="match status" value="1"/>
</dbReference>
<dbReference type="GO" id="GO:0005886">
    <property type="term" value="C:plasma membrane"/>
    <property type="evidence" value="ECO:0007669"/>
    <property type="project" value="UniProtKB-SubCell"/>
</dbReference>
<accession>A0A8S4A505</accession>
<dbReference type="InterPro" id="IPR040287">
    <property type="entry name" value="RGM"/>
</dbReference>